<gene>
    <name evidence="3" type="ORF">DB32_002869</name>
</gene>
<feature type="signal peptide" evidence="2">
    <location>
        <begin position="1"/>
        <end position="18"/>
    </location>
</feature>
<name>A0A0F6YHB6_9BACT</name>
<feature type="chain" id="PRO_5002512417" description="Lipoprotein" evidence="2">
    <location>
        <begin position="19"/>
        <end position="303"/>
    </location>
</feature>
<evidence type="ECO:0000256" key="1">
    <source>
        <dbReference type="SAM" id="MobiDB-lite"/>
    </source>
</evidence>
<feature type="compositionally biased region" description="Low complexity" evidence="1">
    <location>
        <begin position="21"/>
        <end position="36"/>
    </location>
</feature>
<evidence type="ECO:0000256" key="2">
    <source>
        <dbReference type="SAM" id="SignalP"/>
    </source>
</evidence>
<evidence type="ECO:0008006" key="5">
    <source>
        <dbReference type="Google" id="ProtNLM"/>
    </source>
</evidence>
<evidence type="ECO:0000313" key="3">
    <source>
        <dbReference type="EMBL" id="AKF05720.1"/>
    </source>
</evidence>
<proteinExistence type="predicted"/>
<keyword evidence="2" id="KW-0732">Signal</keyword>
<keyword evidence="4" id="KW-1185">Reference proteome</keyword>
<dbReference type="RefSeq" id="WP_053232959.1">
    <property type="nucleotide sequence ID" value="NZ_CP011125.1"/>
</dbReference>
<feature type="region of interest" description="Disordered" evidence="1">
    <location>
        <begin position="20"/>
        <end position="43"/>
    </location>
</feature>
<dbReference type="STRING" id="927083.DB32_002869"/>
<sequence length="303" mass="32985">MRHVLFLGLTACASTLPAASETAASTQPPAEEAAPPADERTTQARGLRADELLEAAGVATFLEDHELHVAAVDEAAIERWLSRKPSAVFLYTERSLEIAEGASLRGECQRVAVWDDVVVNQLSIVVSRHGDERVVVDLGQESVSVVEQRLEQRRWQASGVRRLPVGVIAWDDAHVAYAEGAEIHELACVPTLRPVPCVEDRWDGPRGHCVDHALVVRPWRAPTVLHVGGVIPGHRDPIPEIPSEECEVTCAPSACDEALRTAHLPRAPLYAEQDPVLAVFRTQTACRAFVASRGPRTPDAATW</sequence>
<dbReference type="KEGG" id="samy:DB32_002869"/>
<accession>A0A0F6YHB6</accession>
<reference evidence="3 4" key="1">
    <citation type="submission" date="2015-03" db="EMBL/GenBank/DDBJ databases">
        <title>Genome assembly of Sandaracinus amylolyticus DSM 53668.</title>
        <authorList>
            <person name="Sharma G."/>
            <person name="Subramanian S."/>
        </authorList>
    </citation>
    <scope>NUCLEOTIDE SEQUENCE [LARGE SCALE GENOMIC DNA]</scope>
    <source>
        <strain evidence="3 4">DSM 53668</strain>
    </source>
</reference>
<dbReference type="Proteomes" id="UP000034883">
    <property type="component" value="Chromosome"/>
</dbReference>
<protein>
    <recommendedName>
        <fullName evidence="5">Lipoprotein</fullName>
    </recommendedName>
</protein>
<dbReference type="AlphaFoldDB" id="A0A0F6YHB6"/>
<organism evidence="3 4">
    <name type="scientific">Sandaracinus amylolyticus</name>
    <dbReference type="NCBI Taxonomy" id="927083"/>
    <lineage>
        <taxon>Bacteria</taxon>
        <taxon>Pseudomonadati</taxon>
        <taxon>Myxococcota</taxon>
        <taxon>Polyangia</taxon>
        <taxon>Polyangiales</taxon>
        <taxon>Sandaracinaceae</taxon>
        <taxon>Sandaracinus</taxon>
    </lineage>
</organism>
<dbReference type="EMBL" id="CP011125">
    <property type="protein sequence ID" value="AKF05720.1"/>
    <property type="molecule type" value="Genomic_DNA"/>
</dbReference>
<evidence type="ECO:0000313" key="4">
    <source>
        <dbReference type="Proteomes" id="UP000034883"/>
    </source>
</evidence>